<dbReference type="AlphaFoldDB" id="A0A5B0P7B5"/>
<accession>A0A5B0P7B5</accession>
<proteinExistence type="predicted"/>
<comment type="caution">
    <text evidence="1">The sequence shown here is derived from an EMBL/GenBank/DDBJ whole genome shotgun (WGS) entry which is preliminary data.</text>
</comment>
<evidence type="ECO:0000313" key="2">
    <source>
        <dbReference type="Proteomes" id="UP000325313"/>
    </source>
</evidence>
<gene>
    <name evidence="1" type="ORF">PGTUg99_035330</name>
</gene>
<reference evidence="1 2" key="1">
    <citation type="submission" date="2019-05" db="EMBL/GenBank/DDBJ databases">
        <title>Emergence of the Ug99 lineage of the wheat stem rust pathogen through somatic hybridization.</title>
        <authorList>
            <person name="Li F."/>
            <person name="Upadhyaya N.M."/>
            <person name="Sperschneider J."/>
            <person name="Matny O."/>
            <person name="Nguyen-Phuc H."/>
            <person name="Mago R."/>
            <person name="Raley C."/>
            <person name="Miller M.E."/>
            <person name="Silverstein K.A.T."/>
            <person name="Henningsen E."/>
            <person name="Hirsch C.D."/>
            <person name="Visser B."/>
            <person name="Pretorius Z.A."/>
            <person name="Steffenson B.J."/>
            <person name="Schwessinger B."/>
            <person name="Dodds P.N."/>
            <person name="Figueroa M."/>
        </authorList>
    </citation>
    <scope>NUCLEOTIDE SEQUENCE [LARGE SCALE GENOMIC DNA]</scope>
    <source>
        <strain evidence="1 2">Ug99</strain>
    </source>
</reference>
<sequence>MIVINDHGEYIGGAQLKTGPHDGVWEATLYPLFLLRKCLESSNLDFDLTIGDDGLLRSWTAKRGLYDPPCKILSHQGRSYYYKASSRGSGRGWKVVVVAILVVHCYSQLHLL</sequence>
<evidence type="ECO:0000313" key="1">
    <source>
        <dbReference type="EMBL" id="KAA1095909.1"/>
    </source>
</evidence>
<name>A0A5B0P7B5_PUCGR</name>
<dbReference type="Proteomes" id="UP000325313">
    <property type="component" value="Unassembled WGS sequence"/>
</dbReference>
<organism evidence="1 2">
    <name type="scientific">Puccinia graminis f. sp. tritici</name>
    <dbReference type="NCBI Taxonomy" id="56615"/>
    <lineage>
        <taxon>Eukaryota</taxon>
        <taxon>Fungi</taxon>
        <taxon>Dikarya</taxon>
        <taxon>Basidiomycota</taxon>
        <taxon>Pucciniomycotina</taxon>
        <taxon>Pucciniomycetes</taxon>
        <taxon>Pucciniales</taxon>
        <taxon>Pucciniaceae</taxon>
        <taxon>Puccinia</taxon>
    </lineage>
</organism>
<protein>
    <submittedName>
        <fullName evidence="1">Uncharacterized protein</fullName>
    </submittedName>
</protein>
<dbReference type="EMBL" id="VDEP01000371">
    <property type="protein sequence ID" value="KAA1095909.1"/>
    <property type="molecule type" value="Genomic_DNA"/>
</dbReference>